<dbReference type="InterPro" id="IPR002347">
    <property type="entry name" value="SDR_fam"/>
</dbReference>
<dbReference type="RefSeq" id="WP_390363034.1">
    <property type="nucleotide sequence ID" value="NZ_JBHTKJ010000035.1"/>
</dbReference>
<dbReference type="PRINTS" id="PR00081">
    <property type="entry name" value="GDHRDH"/>
</dbReference>
<dbReference type="PRINTS" id="PR00080">
    <property type="entry name" value="SDRFAMILY"/>
</dbReference>
<dbReference type="GO" id="GO:0016491">
    <property type="term" value="F:oxidoreductase activity"/>
    <property type="evidence" value="ECO:0007669"/>
    <property type="project" value="UniProtKB-KW"/>
</dbReference>
<evidence type="ECO:0000313" key="4">
    <source>
        <dbReference type="Proteomes" id="UP001597040"/>
    </source>
</evidence>
<dbReference type="NCBIfam" id="NF005559">
    <property type="entry name" value="PRK07231.1"/>
    <property type="match status" value="1"/>
</dbReference>
<evidence type="ECO:0000313" key="3">
    <source>
        <dbReference type="EMBL" id="MFD1039374.1"/>
    </source>
</evidence>
<dbReference type="PANTHER" id="PTHR24321:SF8">
    <property type="entry name" value="ESTRADIOL 17-BETA-DEHYDROGENASE 8-RELATED"/>
    <property type="match status" value="1"/>
</dbReference>
<reference evidence="4" key="1">
    <citation type="journal article" date="2019" name="Int. J. Syst. Evol. Microbiol.">
        <title>The Global Catalogue of Microorganisms (GCM) 10K type strain sequencing project: providing services to taxonomists for standard genome sequencing and annotation.</title>
        <authorList>
            <consortium name="The Broad Institute Genomics Platform"/>
            <consortium name="The Broad Institute Genome Sequencing Center for Infectious Disease"/>
            <person name="Wu L."/>
            <person name="Ma J."/>
        </authorList>
    </citation>
    <scope>NUCLEOTIDE SEQUENCE [LARGE SCALE GENOMIC DNA]</scope>
    <source>
        <strain evidence="4">CCUG 56754</strain>
    </source>
</reference>
<dbReference type="InterPro" id="IPR036291">
    <property type="entry name" value="NAD(P)-bd_dom_sf"/>
</dbReference>
<keyword evidence="2 3" id="KW-0560">Oxidoreductase</keyword>
<keyword evidence="4" id="KW-1185">Reference proteome</keyword>
<dbReference type="EC" id="1.1.1.-" evidence="3"/>
<evidence type="ECO:0000256" key="2">
    <source>
        <dbReference type="ARBA" id="ARBA00023002"/>
    </source>
</evidence>
<dbReference type="Proteomes" id="UP001597040">
    <property type="component" value="Unassembled WGS sequence"/>
</dbReference>
<comment type="similarity">
    <text evidence="1">Belongs to the short-chain dehydrogenases/reductases (SDR) family.</text>
</comment>
<dbReference type="SUPFAM" id="SSF51735">
    <property type="entry name" value="NAD(P)-binding Rossmann-fold domains"/>
    <property type="match status" value="1"/>
</dbReference>
<dbReference type="Pfam" id="PF13561">
    <property type="entry name" value="adh_short_C2"/>
    <property type="match status" value="1"/>
</dbReference>
<dbReference type="PANTHER" id="PTHR24321">
    <property type="entry name" value="DEHYDROGENASES, SHORT CHAIN"/>
    <property type="match status" value="1"/>
</dbReference>
<evidence type="ECO:0000256" key="1">
    <source>
        <dbReference type="ARBA" id="ARBA00006484"/>
    </source>
</evidence>
<sequence>MDSLHDKVVLITGGAGGIGKATASAFAKKGASLALVDLNGQALEEVGQELDVSDDKILTIRADVTKEADVERYVRETKEKFGRVDVFFNNAGFEGPFKFLKELDYDSFQKVMSVNVNGVFLGLKHVINMMEEQGSGSIINTISNAGFIGSAGMGAYIASKHAVVGLTKTAALECAGTGVRINGVAPAAIDTTMLSNIEKNISADNVEEVRKQIQSTVPMGRYGLPEEVAQVVLFLASDEASFVTGATYPVDGGALAT</sequence>
<accession>A0ABW3LPV9</accession>
<dbReference type="EMBL" id="JBHTKJ010000035">
    <property type="protein sequence ID" value="MFD1039374.1"/>
    <property type="molecule type" value="Genomic_DNA"/>
</dbReference>
<comment type="caution">
    <text evidence="3">The sequence shown here is derived from an EMBL/GenBank/DDBJ whole genome shotgun (WGS) entry which is preliminary data.</text>
</comment>
<organism evidence="3 4">
    <name type="scientific">Virgibacillus byunsanensis</name>
    <dbReference type="NCBI Taxonomy" id="570945"/>
    <lineage>
        <taxon>Bacteria</taxon>
        <taxon>Bacillati</taxon>
        <taxon>Bacillota</taxon>
        <taxon>Bacilli</taxon>
        <taxon>Bacillales</taxon>
        <taxon>Bacillaceae</taxon>
        <taxon>Virgibacillus</taxon>
    </lineage>
</organism>
<proteinExistence type="inferred from homology"/>
<gene>
    <name evidence="3" type="ORF">ACFQ3N_13365</name>
</gene>
<protein>
    <submittedName>
        <fullName evidence="3">SDR family NAD(P)-dependent oxidoreductase</fullName>
        <ecNumber evidence="3">1.1.1.-</ecNumber>
    </submittedName>
</protein>
<name>A0ABW3LPV9_9BACI</name>
<dbReference type="Gene3D" id="3.40.50.720">
    <property type="entry name" value="NAD(P)-binding Rossmann-like Domain"/>
    <property type="match status" value="1"/>
</dbReference>